<evidence type="ECO:0000313" key="1">
    <source>
        <dbReference type="EMBL" id="NNV20587.1"/>
    </source>
</evidence>
<dbReference type="EMBL" id="PKQI01000002">
    <property type="protein sequence ID" value="NNV20587.1"/>
    <property type="molecule type" value="Genomic_DNA"/>
</dbReference>
<protein>
    <submittedName>
        <fullName evidence="1">Uncharacterized protein</fullName>
    </submittedName>
</protein>
<gene>
    <name evidence="1" type="ORF">EHE22_09135</name>
</gene>
<dbReference type="AlphaFoldDB" id="A0A7Y3T3Z3"/>
<comment type="caution">
    <text evidence="1">The sequence shown here is derived from an EMBL/GenBank/DDBJ whole genome shotgun (WGS) entry which is preliminary data.</text>
</comment>
<evidence type="ECO:0000313" key="2">
    <source>
        <dbReference type="Proteomes" id="UP000526233"/>
    </source>
</evidence>
<sequence>MSYISTNRTIGECIKYGYRITAYCNGCHHNVPLDLPALAEKLGADHGAMHDDLVPKLRCVECGGKNIGIILTHQSAEREGMAKFPKY</sequence>
<dbReference type="Proteomes" id="UP000526233">
    <property type="component" value="Unassembled WGS sequence"/>
</dbReference>
<name>A0A7Y3T3Z3_9HYPH</name>
<dbReference type="RefSeq" id="WP_171379904.1">
    <property type="nucleotide sequence ID" value="NZ_PKQI01000002.1"/>
</dbReference>
<proteinExistence type="predicted"/>
<accession>A0A7Y3T3Z3</accession>
<reference evidence="1 2" key="1">
    <citation type="submission" date="2018-11" db="EMBL/GenBank/DDBJ databases">
        <title>Genome sequencing and analysis.</title>
        <authorList>
            <person name="Huang Y.-T."/>
        </authorList>
    </citation>
    <scope>NUCLEOTIDE SEQUENCE [LARGE SCALE GENOMIC DNA]</scope>
    <source>
        <strain evidence="1 2">SHIN</strain>
    </source>
</reference>
<organism evidence="1 2">
    <name type="scientific">Brucella pseudogrignonensis</name>
    <dbReference type="NCBI Taxonomy" id="419475"/>
    <lineage>
        <taxon>Bacteria</taxon>
        <taxon>Pseudomonadati</taxon>
        <taxon>Pseudomonadota</taxon>
        <taxon>Alphaproteobacteria</taxon>
        <taxon>Hyphomicrobiales</taxon>
        <taxon>Brucellaceae</taxon>
        <taxon>Brucella/Ochrobactrum group</taxon>
        <taxon>Brucella</taxon>
    </lineage>
</organism>